<accession>A0A1H9S638</accession>
<sequence length="314" mass="35003">MLIRLNKGWVAAGLIFMIASLAGGCGQDGQSGVWEPEEDWEEGRGDLPDSVGNPQSVDLSPEEKAFLNTYLYFDHGEELWKETDYAAPTGTWFFKDGEGSLGYGMPAGTMKAGEIFSVELIAHEEDGVTMEREIRVRLTEMEKIEEQEKIVDETVYVESAGSSEIVYSGNLPDNENAGYLLSVEVINDEGEVEDTRLSFMYVPVPEMNASLSTDQETYTETDEEVKLILENAGPTYLFIGEYYSVEKKVGDTWRKVPLELAFNDIGLYVGIGEEHMDTVDMTELDSGTYRLIKDMYADGIDISAELAAEFTIQE</sequence>
<feature type="domain" description="Bacterial Ig-like" evidence="3">
    <location>
        <begin position="206"/>
        <end position="310"/>
    </location>
</feature>
<dbReference type="Proteomes" id="UP000198571">
    <property type="component" value="Unassembled WGS sequence"/>
</dbReference>
<feature type="signal peptide" evidence="2">
    <location>
        <begin position="1"/>
        <end position="22"/>
    </location>
</feature>
<keyword evidence="5" id="KW-1185">Reference proteome</keyword>
<dbReference type="OrthoDB" id="2965516at2"/>
<evidence type="ECO:0000256" key="1">
    <source>
        <dbReference type="SAM" id="MobiDB-lite"/>
    </source>
</evidence>
<dbReference type="STRING" id="1601833.SAMN05518684_10448"/>
<dbReference type="EMBL" id="FOGT01000004">
    <property type="protein sequence ID" value="SER80502.1"/>
    <property type="molecule type" value="Genomic_DNA"/>
</dbReference>
<dbReference type="PROSITE" id="PS51257">
    <property type="entry name" value="PROKAR_LIPOPROTEIN"/>
    <property type="match status" value="1"/>
</dbReference>
<dbReference type="Pfam" id="PF20251">
    <property type="entry name" value="Big_14"/>
    <property type="match status" value="1"/>
</dbReference>
<proteinExistence type="predicted"/>
<evidence type="ECO:0000313" key="5">
    <source>
        <dbReference type="Proteomes" id="UP000198571"/>
    </source>
</evidence>
<keyword evidence="2" id="KW-0732">Signal</keyword>
<feature type="region of interest" description="Disordered" evidence="1">
    <location>
        <begin position="28"/>
        <end position="51"/>
    </location>
</feature>
<protein>
    <recommendedName>
        <fullName evidence="3">Bacterial Ig-like domain-containing protein</fullName>
    </recommendedName>
</protein>
<evidence type="ECO:0000313" key="4">
    <source>
        <dbReference type="EMBL" id="SER80502.1"/>
    </source>
</evidence>
<dbReference type="InterPro" id="IPR046878">
    <property type="entry name" value="Big_14"/>
</dbReference>
<organism evidence="4 5">
    <name type="scientific">Salipaludibacillus aurantiacus</name>
    <dbReference type="NCBI Taxonomy" id="1601833"/>
    <lineage>
        <taxon>Bacteria</taxon>
        <taxon>Bacillati</taxon>
        <taxon>Bacillota</taxon>
        <taxon>Bacilli</taxon>
        <taxon>Bacillales</taxon>
        <taxon>Bacillaceae</taxon>
    </lineage>
</organism>
<reference evidence="5" key="1">
    <citation type="submission" date="2016-10" db="EMBL/GenBank/DDBJ databases">
        <authorList>
            <person name="Varghese N."/>
            <person name="Submissions S."/>
        </authorList>
    </citation>
    <scope>NUCLEOTIDE SEQUENCE [LARGE SCALE GENOMIC DNA]</scope>
    <source>
        <strain evidence="5">S9</strain>
    </source>
</reference>
<feature type="chain" id="PRO_5039318008" description="Bacterial Ig-like domain-containing protein" evidence="2">
    <location>
        <begin position="23"/>
        <end position="314"/>
    </location>
</feature>
<evidence type="ECO:0000259" key="3">
    <source>
        <dbReference type="Pfam" id="PF20251"/>
    </source>
</evidence>
<name>A0A1H9S638_9BACI</name>
<dbReference type="AlphaFoldDB" id="A0A1H9S638"/>
<gene>
    <name evidence="4" type="ORF">SAMN05518684_10448</name>
</gene>
<evidence type="ECO:0000256" key="2">
    <source>
        <dbReference type="SAM" id="SignalP"/>
    </source>
</evidence>